<reference evidence="1 2" key="2">
    <citation type="submission" date="2018-11" db="EMBL/GenBank/DDBJ databases">
        <authorList>
            <consortium name="Pathogen Informatics"/>
        </authorList>
    </citation>
    <scope>NUCLEOTIDE SEQUENCE [LARGE SCALE GENOMIC DNA]</scope>
</reference>
<evidence type="ECO:0000313" key="2">
    <source>
        <dbReference type="Proteomes" id="UP000282613"/>
    </source>
</evidence>
<dbReference type="AlphaFoldDB" id="A0A0R3W7P3"/>
<gene>
    <name evidence="1" type="ORF">TASK_LOCUS6308</name>
</gene>
<organism evidence="3">
    <name type="scientific">Taenia asiatica</name>
    <name type="common">Asian tapeworm</name>
    <dbReference type="NCBI Taxonomy" id="60517"/>
    <lineage>
        <taxon>Eukaryota</taxon>
        <taxon>Metazoa</taxon>
        <taxon>Spiralia</taxon>
        <taxon>Lophotrochozoa</taxon>
        <taxon>Platyhelminthes</taxon>
        <taxon>Cestoda</taxon>
        <taxon>Eucestoda</taxon>
        <taxon>Cyclophyllidea</taxon>
        <taxon>Taeniidae</taxon>
        <taxon>Taenia</taxon>
    </lineage>
</organism>
<evidence type="ECO:0000313" key="1">
    <source>
        <dbReference type="EMBL" id="VDK36471.1"/>
    </source>
</evidence>
<name>A0A0R3W7P3_TAEAS</name>
<sequence>MSGVREVHSQWNAVVEVVVGDAVRSKVEWSGVEWSECAKSAVFVCGGIGDIVHVKVVATRRVSAVVSFTGKDAGRALRGENCGSLSIPDRWCCWGMLNAINSQQGRMLCQIGVFEGESQVLSTRFVGWSDSVPSSGGSANQFVWDHIYTGRKHEDAFISRQQLVENKR</sequence>
<proteinExistence type="predicted"/>
<reference evidence="3" key="1">
    <citation type="submission" date="2017-02" db="UniProtKB">
        <authorList>
            <consortium name="WormBaseParasite"/>
        </authorList>
    </citation>
    <scope>IDENTIFICATION</scope>
</reference>
<dbReference type="EMBL" id="UYRS01018486">
    <property type="protein sequence ID" value="VDK36471.1"/>
    <property type="molecule type" value="Genomic_DNA"/>
</dbReference>
<evidence type="ECO:0000313" key="3">
    <source>
        <dbReference type="WBParaSite" id="TASK_0000630701-mRNA-1"/>
    </source>
</evidence>
<accession>A0A0R3W7P3</accession>
<dbReference type="WBParaSite" id="TASK_0000630701-mRNA-1">
    <property type="protein sequence ID" value="TASK_0000630701-mRNA-1"/>
    <property type="gene ID" value="TASK_0000630701"/>
</dbReference>
<keyword evidence="2" id="KW-1185">Reference proteome</keyword>
<protein>
    <submittedName>
        <fullName evidence="3">DUF5727 domain-containing protein</fullName>
    </submittedName>
</protein>
<dbReference type="Proteomes" id="UP000282613">
    <property type="component" value="Unassembled WGS sequence"/>
</dbReference>